<sequence length="115" mass="12368">MGKAVALDWNAFIDGHVVPKNKKSVYPLLQTALGIHLAFAPTKVLAAGVKASAWANVFSTVLGIADWLCVGVVVFAGATWMFSNRTKALEMLIGGASGYLIIRHAKDIQEWLSQI</sequence>
<proteinExistence type="predicted"/>
<comment type="caution">
    <text evidence="2">The sequence shown here is derived from an EMBL/GenBank/DDBJ whole genome shotgun (WGS) entry which is preliminary data.</text>
</comment>
<organism evidence="2 3">
    <name type="scientific">Collibacillus ludicampi</name>
    <dbReference type="NCBI Taxonomy" id="2771369"/>
    <lineage>
        <taxon>Bacteria</taxon>
        <taxon>Bacillati</taxon>
        <taxon>Bacillota</taxon>
        <taxon>Bacilli</taxon>
        <taxon>Bacillales</taxon>
        <taxon>Alicyclobacillaceae</taxon>
        <taxon>Collibacillus</taxon>
    </lineage>
</organism>
<dbReference type="RefSeq" id="WP_282200085.1">
    <property type="nucleotide sequence ID" value="NZ_BOQE01000001.1"/>
</dbReference>
<evidence type="ECO:0000313" key="3">
    <source>
        <dbReference type="Proteomes" id="UP001057291"/>
    </source>
</evidence>
<accession>A0AAV4LGX4</accession>
<gene>
    <name evidence="2" type="ORF">DNHGIG_26110</name>
</gene>
<reference evidence="2" key="1">
    <citation type="journal article" date="2023" name="Int. J. Syst. Evol. Microbiol.">
        <title>Collibacillus ludicampi gen. nov., sp. nov., a new soil bacterium of the family Alicyclobacillaceae.</title>
        <authorList>
            <person name="Jojima T."/>
            <person name="Ioku Y."/>
            <person name="Fukuta Y."/>
            <person name="Shirasaka N."/>
            <person name="Matsumura Y."/>
            <person name="Mori M."/>
        </authorList>
    </citation>
    <scope>NUCLEOTIDE SEQUENCE</scope>
    <source>
        <strain evidence="2">TP075</strain>
    </source>
</reference>
<dbReference type="EMBL" id="BOQE01000001">
    <property type="protein sequence ID" value="GIM47062.1"/>
    <property type="molecule type" value="Genomic_DNA"/>
</dbReference>
<keyword evidence="1" id="KW-0812">Transmembrane</keyword>
<feature type="transmembrane region" description="Helical" evidence="1">
    <location>
        <begin position="64"/>
        <end position="82"/>
    </location>
</feature>
<protein>
    <recommendedName>
        <fullName evidence="4">Glycosyltransferase</fullName>
    </recommendedName>
</protein>
<evidence type="ECO:0000256" key="1">
    <source>
        <dbReference type="SAM" id="Phobius"/>
    </source>
</evidence>
<keyword evidence="3" id="KW-1185">Reference proteome</keyword>
<dbReference type="AlphaFoldDB" id="A0AAV4LGX4"/>
<dbReference type="Proteomes" id="UP001057291">
    <property type="component" value="Unassembled WGS sequence"/>
</dbReference>
<evidence type="ECO:0008006" key="4">
    <source>
        <dbReference type="Google" id="ProtNLM"/>
    </source>
</evidence>
<keyword evidence="1" id="KW-1133">Transmembrane helix</keyword>
<name>A0AAV4LGX4_9BACL</name>
<evidence type="ECO:0000313" key="2">
    <source>
        <dbReference type="EMBL" id="GIM47062.1"/>
    </source>
</evidence>
<keyword evidence="1" id="KW-0472">Membrane</keyword>